<name>A0A9N9J6I1_9GLOM</name>
<gene>
    <name evidence="1" type="ORF">RFULGI_LOCUS14367</name>
</gene>
<accession>A0A9N9J6I1</accession>
<dbReference type="OrthoDB" id="2425970at2759"/>
<organism evidence="1 2">
    <name type="scientific">Racocetra fulgida</name>
    <dbReference type="NCBI Taxonomy" id="60492"/>
    <lineage>
        <taxon>Eukaryota</taxon>
        <taxon>Fungi</taxon>
        <taxon>Fungi incertae sedis</taxon>
        <taxon>Mucoromycota</taxon>
        <taxon>Glomeromycotina</taxon>
        <taxon>Glomeromycetes</taxon>
        <taxon>Diversisporales</taxon>
        <taxon>Gigasporaceae</taxon>
        <taxon>Racocetra</taxon>
    </lineage>
</organism>
<dbReference type="AlphaFoldDB" id="A0A9N9J6I1"/>
<dbReference type="Proteomes" id="UP000789396">
    <property type="component" value="Unassembled WGS sequence"/>
</dbReference>
<protein>
    <submittedName>
        <fullName evidence="1">2770_t:CDS:1</fullName>
    </submittedName>
</protein>
<evidence type="ECO:0000313" key="1">
    <source>
        <dbReference type="EMBL" id="CAG8761761.1"/>
    </source>
</evidence>
<reference evidence="1" key="1">
    <citation type="submission" date="2021-06" db="EMBL/GenBank/DDBJ databases">
        <authorList>
            <person name="Kallberg Y."/>
            <person name="Tangrot J."/>
            <person name="Rosling A."/>
        </authorList>
    </citation>
    <scope>NUCLEOTIDE SEQUENCE</scope>
    <source>
        <strain evidence="1">IN212</strain>
    </source>
</reference>
<dbReference type="EMBL" id="CAJVPZ010041471">
    <property type="protein sequence ID" value="CAG8761761.1"/>
    <property type="molecule type" value="Genomic_DNA"/>
</dbReference>
<comment type="caution">
    <text evidence="1">The sequence shown here is derived from an EMBL/GenBank/DDBJ whole genome shotgun (WGS) entry which is preliminary data.</text>
</comment>
<sequence length="54" mass="5879">MPPSKIIAISHAAEFGPNVFADNGLLIYLYCSKSISFENLTSITSHLASESYKT</sequence>
<keyword evidence="2" id="KW-1185">Reference proteome</keyword>
<feature type="non-terminal residue" evidence="1">
    <location>
        <position position="54"/>
    </location>
</feature>
<proteinExistence type="predicted"/>
<evidence type="ECO:0000313" key="2">
    <source>
        <dbReference type="Proteomes" id="UP000789396"/>
    </source>
</evidence>